<dbReference type="GO" id="GO:0046047">
    <property type="term" value="P:TTP catabolic process"/>
    <property type="evidence" value="ECO:0007669"/>
    <property type="project" value="TreeGrafter"/>
</dbReference>
<evidence type="ECO:0000256" key="1">
    <source>
        <dbReference type="SAM" id="MobiDB-lite"/>
    </source>
</evidence>
<evidence type="ECO:0000259" key="2">
    <source>
        <dbReference type="Pfam" id="PF03819"/>
    </source>
</evidence>
<feature type="compositionally biased region" description="Basic and acidic residues" evidence="1">
    <location>
        <begin position="239"/>
        <end position="251"/>
    </location>
</feature>
<gene>
    <name evidence="3" type="ORF">HNR23_003555</name>
</gene>
<dbReference type="PANTHER" id="PTHR30522">
    <property type="entry name" value="NUCLEOSIDE TRIPHOSPHATE PYROPHOSPHOHYDROLASE"/>
    <property type="match status" value="1"/>
</dbReference>
<dbReference type="InterPro" id="IPR048015">
    <property type="entry name" value="NTP-PPase_MazG-like_N"/>
</dbReference>
<dbReference type="Gene3D" id="1.10.287.1080">
    <property type="entry name" value="MazG-like"/>
    <property type="match status" value="2"/>
</dbReference>
<dbReference type="GO" id="GO:0006950">
    <property type="term" value="P:response to stress"/>
    <property type="evidence" value="ECO:0007669"/>
    <property type="project" value="UniProtKB-ARBA"/>
</dbReference>
<dbReference type="PANTHER" id="PTHR30522:SF0">
    <property type="entry name" value="NUCLEOSIDE TRIPHOSPHATE PYROPHOSPHOHYDROLASE"/>
    <property type="match status" value="1"/>
</dbReference>
<dbReference type="GO" id="GO:0046052">
    <property type="term" value="P:UTP catabolic process"/>
    <property type="evidence" value="ECO:0007669"/>
    <property type="project" value="TreeGrafter"/>
</dbReference>
<dbReference type="Pfam" id="PF03819">
    <property type="entry name" value="MazG"/>
    <property type="match status" value="1"/>
</dbReference>
<dbReference type="CDD" id="cd11528">
    <property type="entry name" value="NTP-PPase_MazG_Nterm"/>
    <property type="match status" value="1"/>
</dbReference>
<dbReference type="SUPFAM" id="SSF101386">
    <property type="entry name" value="all-alpha NTP pyrophosphatases"/>
    <property type="match status" value="1"/>
</dbReference>
<dbReference type="AlphaFoldDB" id="A0A7X0D6Q5"/>
<dbReference type="InterPro" id="IPR011551">
    <property type="entry name" value="NTP_PyrPHydrolase_MazG"/>
</dbReference>
<proteinExistence type="predicted"/>
<feature type="compositionally biased region" description="Basic and acidic residues" evidence="1">
    <location>
        <begin position="1"/>
        <end position="11"/>
    </location>
</feature>
<dbReference type="FunFam" id="1.10.287.1080:FF:000001">
    <property type="entry name" value="Nucleoside triphosphate pyrophosphohydrolase"/>
    <property type="match status" value="1"/>
</dbReference>
<dbReference type="GO" id="GO:0046081">
    <property type="term" value="P:dUTP catabolic process"/>
    <property type="evidence" value="ECO:0007669"/>
    <property type="project" value="TreeGrafter"/>
</dbReference>
<reference evidence="3 4" key="1">
    <citation type="submission" date="2020-08" db="EMBL/GenBank/DDBJ databases">
        <title>Sequencing the genomes of 1000 actinobacteria strains.</title>
        <authorList>
            <person name="Klenk H.-P."/>
        </authorList>
    </citation>
    <scope>NUCLEOTIDE SEQUENCE [LARGE SCALE GENOMIC DNA]</scope>
    <source>
        <strain evidence="3 4">DSM 46659</strain>
    </source>
</reference>
<feature type="region of interest" description="Disordered" evidence="1">
    <location>
        <begin position="1"/>
        <end position="35"/>
    </location>
</feature>
<organism evidence="3 4">
    <name type="scientific">Nocardiopsis mwathae</name>
    <dbReference type="NCBI Taxonomy" id="1472723"/>
    <lineage>
        <taxon>Bacteria</taxon>
        <taxon>Bacillati</taxon>
        <taxon>Actinomycetota</taxon>
        <taxon>Actinomycetes</taxon>
        <taxon>Streptosporangiales</taxon>
        <taxon>Nocardiopsidaceae</taxon>
        <taxon>Nocardiopsis</taxon>
    </lineage>
</organism>
<comment type="caution">
    <text evidence="3">The sequence shown here is derived from an EMBL/GenBank/DDBJ whole genome shotgun (WGS) entry which is preliminary data.</text>
</comment>
<dbReference type="GO" id="GO:0006203">
    <property type="term" value="P:dGTP catabolic process"/>
    <property type="evidence" value="ECO:0007669"/>
    <property type="project" value="TreeGrafter"/>
</dbReference>
<feature type="region of interest" description="Disordered" evidence="1">
    <location>
        <begin position="239"/>
        <end position="269"/>
    </location>
</feature>
<evidence type="ECO:0000313" key="4">
    <source>
        <dbReference type="Proteomes" id="UP000546642"/>
    </source>
</evidence>
<dbReference type="GO" id="GO:0036220">
    <property type="term" value="F:ITP diphosphatase activity"/>
    <property type="evidence" value="ECO:0007669"/>
    <property type="project" value="UniProtKB-EC"/>
</dbReference>
<name>A0A7X0D6Q5_9ACTN</name>
<dbReference type="NCBIfam" id="TIGR00444">
    <property type="entry name" value="mazG"/>
    <property type="match status" value="1"/>
</dbReference>
<keyword evidence="3" id="KW-0378">Hydrolase</keyword>
<dbReference type="GO" id="GO:0046061">
    <property type="term" value="P:dATP catabolic process"/>
    <property type="evidence" value="ECO:0007669"/>
    <property type="project" value="TreeGrafter"/>
</dbReference>
<dbReference type="Proteomes" id="UP000546642">
    <property type="component" value="Unassembled WGS sequence"/>
</dbReference>
<keyword evidence="4" id="KW-1185">Reference proteome</keyword>
<evidence type="ECO:0000313" key="3">
    <source>
        <dbReference type="EMBL" id="MBB6173495.1"/>
    </source>
</evidence>
<feature type="domain" description="NTP pyrophosphohydrolase MazG-like" evidence="2">
    <location>
        <begin position="58"/>
        <end position="133"/>
    </location>
</feature>
<dbReference type="InterPro" id="IPR004518">
    <property type="entry name" value="MazG-like_dom"/>
</dbReference>
<sequence>MSNHPAADDAAHGPAPQLPEKQDTGGGDGTPPVPGHRLLALVEVMDTLRRQCPWDARQTHESLAKYLLQEAYETLETIEAGDYATLREELGDVLLQVLFHARIAQERGADGWTVDDVADAIIDKLTRRHPHVFGGVAVEGVDDVRANWETIKAAERARKGDAEASILEGVPFGQPAALLAYELQKRAVRNGLPDDLITDDGGAGGGLFAGVDAERRRDADPEIDLRAAARRFDRRVRAAEAKARADGRDPRALTPEQWRAYWGTDRPRD</sequence>
<dbReference type="EMBL" id="JACHDS010000001">
    <property type="protein sequence ID" value="MBB6173495.1"/>
    <property type="molecule type" value="Genomic_DNA"/>
</dbReference>
<accession>A0A7X0D6Q5</accession>
<dbReference type="EC" id="3.6.1.66" evidence="3"/>
<protein>
    <submittedName>
        <fullName evidence="3">XTP/dITP diphosphohydrolase</fullName>
        <ecNumber evidence="3">3.6.1.66</ecNumber>
    </submittedName>
</protein>
<dbReference type="GO" id="GO:0046076">
    <property type="term" value="P:dTTP catabolic process"/>
    <property type="evidence" value="ECO:0007669"/>
    <property type="project" value="TreeGrafter"/>
</dbReference>